<dbReference type="Pfam" id="PF04230">
    <property type="entry name" value="PS_pyruv_trans"/>
    <property type="match status" value="1"/>
</dbReference>
<reference evidence="3 4" key="1">
    <citation type="journal article" date="2014" name="Genome Announc.">
        <title>Draft Genome Sequences of Marine Flavobacterium Algibacter lectus Strains SS8 and NR4.</title>
        <authorList>
            <person name="Takatani N."/>
            <person name="Nakanishi M."/>
            <person name="Meirelles P."/>
            <person name="Mino S."/>
            <person name="Suda W."/>
            <person name="Oshima K."/>
            <person name="Hattori M."/>
            <person name="Ohkuma M."/>
            <person name="Hosokawa M."/>
            <person name="Miyashita K."/>
            <person name="Thompson F.L."/>
            <person name="Niwa A."/>
            <person name="Sawabe T."/>
            <person name="Sawabe T."/>
        </authorList>
    </citation>
    <scope>NUCLEOTIDE SEQUENCE [LARGE SCALE GENOMIC DNA]</scope>
    <source>
        <strain evidence="4">JCM19274</strain>
    </source>
</reference>
<protein>
    <submittedName>
        <fullName evidence="3">Polysaccharide pyruvyl transferase</fullName>
    </submittedName>
</protein>
<keyword evidence="1" id="KW-0812">Transmembrane</keyword>
<dbReference type="AlphaFoldDB" id="A0A090WNT9"/>
<sequence>MEEQRKWSIIREYFGLKYLEAGISFVIVFFIFIPLLILRKSKKNKVQKQEEKKRILLYGAYGNGSVGDDAILQSILENLDESIFDITISSYNPFLTKKSTSHKLIWQGRTLDGLFYMYKTLKKTDILVFGGGGVLETHNNSFTTTIGMMYKFSKVYLAKLLGVKVYCFAVGSNTKPYSKLVHKLVSILLKNVDGISTRDQKSFGFLKEINSSIKIKSLADPAMLLELNNMETIKERPFTVGINVMPYYKLLNGDKSKLKEIRSEIAKCVEILVEKYKAKVFFIPMVNGDDTEEQSAILELISNTENVTCLLPNYSPNELMVKLSNFDLFIGTRLHPNILAFNVNTPIIGIAYHDKIFSLFDHIQFPDFVHSIQNVSSKKIIQNVIEIMENREVIKTKMNLRQKELKVLAKESFEDLLDISKNER</sequence>
<keyword evidence="3" id="KW-0808">Transferase</keyword>
<keyword evidence="1" id="KW-0472">Membrane</keyword>
<evidence type="ECO:0000313" key="4">
    <source>
        <dbReference type="Proteomes" id="UP000029643"/>
    </source>
</evidence>
<evidence type="ECO:0000256" key="1">
    <source>
        <dbReference type="SAM" id="Phobius"/>
    </source>
</evidence>
<dbReference type="PANTHER" id="PTHR36836:SF1">
    <property type="entry name" value="COLANIC ACID BIOSYNTHESIS PROTEIN WCAK"/>
    <property type="match status" value="1"/>
</dbReference>
<evidence type="ECO:0000259" key="2">
    <source>
        <dbReference type="Pfam" id="PF04230"/>
    </source>
</evidence>
<feature type="domain" description="Polysaccharide pyruvyl transferase" evidence="2">
    <location>
        <begin position="66"/>
        <end position="353"/>
    </location>
</feature>
<dbReference type="RefSeq" id="WP_042496344.1">
    <property type="nucleotide sequence ID" value="NZ_BBNU01000003.1"/>
</dbReference>
<dbReference type="InterPro" id="IPR007345">
    <property type="entry name" value="Polysacch_pyruvyl_Trfase"/>
</dbReference>
<evidence type="ECO:0000313" key="3">
    <source>
        <dbReference type="EMBL" id="GAL78676.1"/>
    </source>
</evidence>
<gene>
    <name evidence="3" type="ORF">JCM19274_1140</name>
</gene>
<dbReference type="Proteomes" id="UP000029643">
    <property type="component" value="Unassembled WGS sequence"/>
</dbReference>
<name>A0A090WNT9_9FLAO</name>
<organism evidence="3 4">
    <name type="scientific">Algibacter lectus</name>
    <dbReference type="NCBI Taxonomy" id="221126"/>
    <lineage>
        <taxon>Bacteria</taxon>
        <taxon>Pseudomonadati</taxon>
        <taxon>Bacteroidota</taxon>
        <taxon>Flavobacteriia</taxon>
        <taxon>Flavobacteriales</taxon>
        <taxon>Flavobacteriaceae</taxon>
        <taxon>Algibacter</taxon>
    </lineage>
</organism>
<dbReference type="PANTHER" id="PTHR36836">
    <property type="entry name" value="COLANIC ACID BIOSYNTHESIS PROTEIN WCAK"/>
    <property type="match status" value="1"/>
</dbReference>
<feature type="transmembrane region" description="Helical" evidence="1">
    <location>
        <begin position="18"/>
        <end position="38"/>
    </location>
</feature>
<keyword evidence="1" id="KW-1133">Transmembrane helix</keyword>
<proteinExistence type="predicted"/>
<dbReference type="EMBL" id="BBNU01000003">
    <property type="protein sequence ID" value="GAL78676.1"/>
    <property type="molecule type" value="Genomic_DNA"/>
</dbReference>
<dbReference type="GO" id="GO:0016740">
    <property type="term" value="F:transferase activity"/>
    <property type="evidence" value="ECO:0007669"/>
    <property type="project" value="UniProtKB-KW"/>
</dbReference>
<accession>A0A090WNT9</accession>
<comment type="caution">
    <text evidence="3">The sequence shown here is derived from an EMBL/GenBank/DDBJ whole genome shotgun (WGS) entry which is preliminary data.</text>
</comment>